<name>A0ABT2RNI4_9FIRM</name>
<comment type="caution">
    <text evidence="2">The sequence shown here is derived from an EMBL/GenBank/DDBJ whole genome shotgun (WGS) entry which is preliminary data.</text>
</comment>
<dbReference type="RefSeq" id="WP_158370411.1">
    <property type="nucleotide sequence ID" value="NZ_JAOQJU010000011.1"/>
</dbReference>
<dbReference type="Proteomes" id="UP001652431">
    <property type="component" value="Unassembled WGS sequence"/>
</dbReference>
<evidence type="ECO:0000259" key="1">
    <source>
        <dbReference type="Pfam" id="PF00534"/>
    </source>
</evidence>
<evidence type="ECO:0000313" key="2">
    <source>
        <dbReference type="EMBL" id="MCU6686965.1"/>
    </source>
</evidence>
<dbReference type="Pfam" id="PF00534">
    <property type="entry name" value="Glycos_transf_1"/>
    <property type="match status" value="1"/>
</dbReference>
<gene>
    <name evidence="2" type="ORF">OCV99_10465</name>
</gene>
<accession>A0ABT2RNI4</accession>
<dbReference type="Gene3D" id="3.40.50.2000">
    <property type="entry name" value="Glycogen Phosphorylase B"/>
    <property type="match status" value="1"/>
</dbReference>
<dbReference type="SUPFAM" id="SSF53756">
    <property type="entry name" value="UDP-Glycosyltransferase/glycogen phosphorylase"/>
    <property type="match status" value="1"/>
</dbReference>
<reference evidence="2 3" key="1">
    <citation type="journal article" date="2021" name="ISME Commun">
        <title>Automated analysis of genomic sequences facilitates high-throughput and comprehensive description of bacteria.</title>
        <authorList>
            <person name="Hitch T.C.A."/>
        </authorList>
    </citation>
    <scope>NUCLEOTIDE SEQUENCE [LARGE SCALE GENOMIC DNA]</scope>
    <source>
        <strain evidence="2 3">Sanger_03</strain>
    </source>
</reference>
<protein>
    <submittedName>
        <fullName evidence="2">Glycosyltransferase</fullName>
    </submittedName>
</protein>
<dbReference type="EMBL" id="JAOQJU010000011">
    <property type="protein sequence ID" value="MCU6686965.1"/>
    <property type="molecule type" value="Genomic_DNA"/>
</dbReference>
<feature type="domain" description="Glycosyl transferase family 1" evidence="1">
    <location>
        <begin position="197"/>
        <end position="354"/>
    </location>
</feature>
<evidence type="ECO:0000313" key="3">
    <source>
        <dbReference type="Proteomes" id="UP001652431"/>
    </source>
</evidence>
<keyword evidence="3" id="KW-1185">Reference proteome</keyword>
<proteinExistence type="predicted"/>
<dbReference type="PANTHER" id="PTHR12526">
    <property type="entry name" value="GLYCOSYLTRANSFERASE"/>
    <property type="match status" value="1"/>
</dbReference>
<dbReference type="InterPro" id="IPR001296">
    <property type="entry name" value="Glyco_trans_1"/>
</dbReference>
<sequence>MRKILILMGRYLPGHKDGGPLRTIINVTEALGDEYEFYIGCLDRDHGDKEPYSNIRRNEWNQVGKAKVWYVSPGEFTNKLILELVEGKELLYLCSFYDDYGYKALLLKKRGKIKCPVALASMGVFSEGALVQKALKKKIFIQTLKLLGAFKNIVWSVTSEMEKKDVQKNIGKNVECVIAEDLPRSIVPGRSDTDKEKKILNVTFLSRISPKKNLIGAIRCLNKCRSCIAFTIYGPLEDEEYWRKCQKLLNQLPANVSWEYKGDVPSECVQEILAVQEVFLFPTLGENYGHVIFEALSVGCIPVISNQTPWEIIAEKNAGYVLSLTDDMRRFSEVIDIIANMPFEERTKMADRAINIAKEKVDSSRRETGYRIIFG</sequence>
<organism evidence="2 3">
    <name type="scientific">Dorea acetigenes</name>
    <dbReference type="NCBI Taxonomy" id="2981787"/>
    <lineage>
        <taxon>Bacteria</taxon>
        <taxon>Bacillati</taxon>
        <taxon>Bacillota</taxon>
        <taxon>Clostridia</taxon>
        <taxon>Lachnospirales</taxon>
        <taxon>Lachnospiraceae</taxon>
        <taxon>Dorea</taxon>
    </lineage>
</organism>